<evidence type="ECO:0000256" key="1">
    <source>
        <dbReference type="ARBA" id="ARBA00004123"/>
    </source>
</evidence>
<dbReference type="SMR" id="A0A0F7ST83"/>
<feature type="compositionally biased region" description="Polar residues" evidence="15">
    <location>
        <begin position="122"/>
        <end position="134"/>
    </location>
</feature>
<evidence type="ECO:0000256" key="9">
    <source>
        <dbReference type="ARBA" id="ARBA00022691"/>
    </source>
</evidence>
<evidence type="ECO:0000256" key="3">
    <source>
        <dbReference type="ARBA" id="ARBA00012178"/>
    </source>
</evidence>
<feature type="domain" description="SET" evidence="16">
    <location>
        <begin position="256"/>
        <end position="373"/>
    </location>
</feature>
<evidence type="ECO:0000256" key="6">
    <source>
        <dbReference type="ARBA" id="ARBA00022491"/>
    </source>
</evidence>
<feature type="region of interest" description="Disordered" evidence="15">
    <location>
        <begin position="679"/>
        <end position="736"/>
    </location>
</feature>
<dbReference type="PROSITE" id="PS50280">
    <property type="entry name" value="SET"/>
    <property type="match status" value="1"/>
</dbReference>
<evidence type="ECO:0000259" key="16">
    <source>
        <dbReference type="PROSITE" id="PS50280"/>
    </source>
</evidence>
<dbReference type="SMART" id="SM00508">
    <property type="entry name" value="PostSET"/>
    <property type="match status" value="1"/>
</dbReference>
<evidence type="ECO:0000313" key="19">
    <source>
        <dbReference type="EMBL" id="CED85387.1"/>
    </source>
</evidence>
<keyword evidence="12" id="KW-0539">Nucleus</keyword>
<keyword evidence="11" id="KW-0804">Transcription</keyword>
<comment type="catalytic activity">
    <reaction evidence="14">
        <text>L-lysyl(36)-[histone H3] + 3 S-adenosyl-L-methionine = N(6),N(6),N(6)-trimethyl-L-lysyl(36)-[histone H3] + 3 S-adenosyl-L-homocysteine + 3 H(+)</text>
        <dbReference type="Rhea" id="RHEA:60324"/>
        <dbReference type="Rhea" id="RHEA-COMP:9785"/>
        <dbReference type="Rhea" id="RHEA-COMP:15536"/>
        <dbReference type="ChEBI" id="CHEBI:15378"/>
        <dbReference type="ChEBI" id="CHEBI:29969"/>
        <dbReference type="ChEBI" id="CHEBI:57856"/>
        <dbReference type="ChEBI" id="CHEBI:59789"/>
        <dbReference type="ChEBI" id="CHEBI:61961"/>
        <dbReference type="EC" id="2.1.1.359"/>
    </reaction>
</comment>
<keyword evidence="5" id="KW-0158">Chromosome</keyword>
<dbReference type="InterPro" id="IPR046341">
    <property type="entry name" value="SET_dom_sf"/>
</dbReference>
<dbReference type="InterPro" id="IPR013257">
    <property type="entry name" value="SRI"/>
</dbReference>
<evidence type="ECO:0000256" key="5">
    <source>
        <dbReference type="ARBA" id="ARBA00022454"/>
    </source>
</evidence>
<sequence>MPLLPTSTTFDAVDGLTSDPTVTSAGDHPDVHESSADVSSSSRPSSNIVTAKTEDQSMAPLAFILFPPSPPRSNSPVRAKDFSPIIKTDVTASFFPPSTSHSQSSPANDQAHVKSEDVKPTLSGSASPYNSSGEASPLLLPTATTTTKGTKNKKKAAENYPTQLISHLPVAFEEASKTFVALQTNHHQTASLGRSHQDDDSMICDCNFRPGHDDPYMACGDGSDCINRLTQVECLEHECRCGKYCNNQRFTRRQYADVEVVMTEKKGFGLRAASNISQEDFIYEYLGEVVPKANFLKRMQAYGAEGIRHFYFMELQKDEYLDATKNGGIGRFINHSCNPNCFVAKWVVGKHMRMGIFAKRDILAGEELTFNYNVDRYGHDAQPCYCNEPNCVGTLGGKTQTDVGGMDDLYLDALGIMDEVEQYGMKGSRKKKSRKLDEDFMPVLRPISTPEVPKVVAAVRQSTANRSVLCKLLSRIKMTDDQVVQRQLLRMHGFNLMNTLLKEFPEDKEVVKLTLESMSAWPLLNRNKVEDSKIEEPVNAMIVRFSDDEEFTSIAKKLLEGWSSLPVGYRIAKRILPLNGEDEDRTQAPTVDPTPQPPVPYTPVVSVGTFYKTGADVTPFQRPDATRSSSFQATSRVYTPPPPMPVSQPVVPSSVTSAANRARLEAIIAQAKLDSEAAERAAEHAAAEKAEKAEREKAEALAERLKAREERKKRKRAAKMQSTAAAAAAKAGPSQEHKEKKYLGLIGQVVVRSMSKYKNEMDHDKFKRYAKECSQLILNKEKKSRTFISNPVPLALSEDKQAKMKAFTKEFTHKVLRRLKEARRAGSSSTSSSTTTTATTTGTMVGTELSLTTGEEEALLAQAIGAEMAAENANPFDEPDDNDDDDDDDDDNHDDDHVAEGGDTASNGYYNFTEEGQPPTKRLVTEENRPGSTFSSSDNSLQNPAFRSSSIETPVVEKVDPMAGQHLQQVMTTGAIPPVRNPLDDDRMES</sequence>
<keyword evidence="10" id="KW-0805">Transcription regulation</keyword>
<feature type="region of interest" description="Disordered" evidence="15">
    <location>
        <begin position="618"/>
        <end position="652"/>
    </location>
</feature>
<proteinExistence type="predicted"/>
<feature type="compositionally biased region" description="Low complexity" evidence="15">
    <location>
        <begin position="825"/>
        <end position="844"/>
    </location>
</feature>
<dbReference type="InterPro" id="IPR038190">
    <property type="entry name" value="SRI_sf"/>
</dbReference>
<keyword evidence="8 19" id="KW-0808">Transferase</keyword>
<evidence type="ECO:0000259" key="17">
    <source>
        <dbReference type="PROSITE" id="PS50868"/>
    </source>
</evidence>
<feature type="region of interest" description="Disordered" evidence="15">
    <location>
        <begin position="93"/>
        <end position="156"/>
    </location>
</feature>
<feature type="domain" description="AWS" evidence="18">
    <location>
        <begin position="199"/>
        <end position="254"/>
    </location>
</feature>
<dbReference type="SMART" id="SM00317">
    <property type="entry name" value="SET"/>
    <property type="match status" value="1"/>
</dbReference>
<dbReference type="InterPro" id="IPR006560">
    <property type="entry name" value="AWS_dom"/>
</dbReference>
<comment type="subcellular location">
    <subcellularLocation>
        <location evidence="2">Chromosome</location>
    </subcellularLocation>
    <subcellularLocation>
        <location evidence="1">Nucleus</location>
    </subcellularLocation>
</comment>
<dbReference type="Pfam" id="PF08236">
    <property type="entry name" value="SRI"/>
    <property type="match status" value="1"/>
</dbReference>
<dbReference type="EC" id="2.1.1.359" evidence="3"/>
<feature type="compositionally biased region" description="Low complexity" evidence="15">
    <location>
        <begin position="719"/>
        <end position="731"/>
    </location>
</feature>
<evidence type="ECO:0000256" key="10">
    <source>
        <dbReference type="ARBA" id="ARBA00023015"/>
    </source>
</evidence>
<dbReference type="Pfam" id="PF17907">
    <property type="entry name" value="AWS"/>
    <property type="match status" value="1"/>
</dbReference>
<reference evidence="19" key="1">
    <citation type="submission" date="2014-08" db="EMBL/GenBank/DDBJ databases">
        <authorList>
            <person name="Sharma Rahul"/>
            <person name="Thines Marco"/>
        </authorList>
    </citation>
    <scope>NUCLEOTIDE SEQUENCE</scope>
</reference>
<dbReference type="SUPFAM" id="SSF82199">
    <property type="entry name" value="SET domain"/>
    <property type="match status" value="1"/>
</dbReference>
<dbReference type="GO" id="GO:0005634">
    <property type="term" value="C:nucleus"/>
    <property type="evidence" value="ECO:0007669"/>
    <property type="project" value="UniProtKB-SubCell"/>
</dbReference>
<feature type="compositionally biased region" description="Polar residues" evidence="15">
    <location>
        <begin position="1"/>
        <end position="10"/>
    </location>
</feature>
<feature type="compositionally biased region" description="Polar residues" evidence="15">
    <location>
        <begin position="96"/>
        <end position="108"/>
    </location>
</feature>
<dbReference type="GO" id="GO:0140955">
    <property type="term" value="F:histone H3K36 trimethyltransferase activity"/>
    <property type="evidence" value="ECO:0007669"/>
    <property type="project" value="UniProtKB-EC"/>
</dbReference>
<feature type="region of interest" description="Disordered" evidence="15">
    <location>
        <begin position="580"/>
        <end position="600"/>
    </location>
</feature>
<keyword evidence="6" id="KW-0678">Repressor</keyword>
<keyword evidence="7 19" id="KW-0489">Methyltransferase</keyword>
<dbReference type="PROSITE" id="PS51568">
    <property type="entry name" value="SAM_MT43_SET2_1"/>
    <property type="match status" value="1"/>
</dbReference>
<accession>A0A0F7ST83</accession>
<dbReference type="PANTHER" id="PTHR22884">
    <property type="entry name" value="SET DOMAIN PROTEINS"/>
    <property type="match status" value="1"/>
</dbReference>
<evidence type="ECO:0000256" key="8">
    <source>
        <dbReference type="ARBA" id="ARBA00022679"/>
    </source>
</evidence>
<evidence type="ECO:0000256" key="13">
    <source>
        <dbReference type="ARBA" id="ARBA00030091"/>
    </source>
</evidence>
<dbReference type="InterPro" id="IPR001214">
    <property type="entry name" value="SET_dom"/>
</dbReference>
<dbReference type="EMBL" id="LN483332">
    <property type="protein sequence ID" value="CED85387.1"/>
    <property type="molecule type" value="Genomic_DNA"/>
</dbReference>
<dbReference type="InterPro" id="IPR050777">
    <property type="entry name" value="SET2_Histone-Lys_MeTrsfase"/>
</dbReference>
<feature type="compositionally biased region" description="Low complexity" evidence="15">
    <location>
        <begin position="36"/>
        <end position="46"/>
    </location>
</feature>
<evidence type="ECO:0000256" key="7">
    <source>
        <dbReference type="ARBA" id="ARBA00022603"/>
    </source>
</evidence>
<evidence type="ECO:0000256" key="12">
    <source>
        <dbReference type="ARBA" id="ARBA00023242"/>
    </source>
</evidence>
<evidence type="ECO:0000259" key="18">
    <source>
        <dbReference type="PROSITE" id="PS51215"/>
    </source>
</evidence>
<feature type="region of interest" description="Disordered" evidence="15">
    <location>
        <begin position="1"/>
        <end position="54"/>
    </location>
</feature>
<dbReference type="Pfam" id="PF00856">
    <property type="entry name" value="SET"/>
    <property type="match status" value="1"/>
</dbReference>
<dbReference type="InterPro" id="IPR044437">
    <property type="entry name" value="SETD2/Set2_SET"/>
</dbReference>
<feature type="region of interest" description="Disordered" evidence="15">
    <location>
        <begin position="872"/>
        <end position="990"/>
    </location>
</feature>
<evidence type="ECO:0000256" key="15">
    <source>
        <dbReference type="SAM" id="MobiDB-lite"/>
    </source>
</evidence>
<dbReference type="GO" id="GO:0005694">
    <property type="term" value="C:chromosome"/>
    <property type="evidence" value="ECO:0007669"/>
    <property type="project" value="UniProtKB-SubCell"/>
</dbReference>
<protein>
    <recommendedName>
        <fullName evidence="4">Histone-lysine N-methyltransferase, H3 lysine-36 specific</fullName>
        <ecNumber evidence="3">2.1.1.359</ecNumber>
    </recommendedName>
    <alternativeName>
        <fullName evidence="13">SET domain-containing protein 2</fullName>
    </alternativeName>
</protein>
<dbReference type="PROSITE" id="PS50868">
    <property type="entry name" value="POST_SET"/>
    <property type="match status" value="1"/>
</dbReference>
<feature type="compositionally biased region" description="Polar residues" evidence="15">
    <location>
        <begin position="930"/>
        <end position="952"/>
    </location>
</feature>
<dbReference type="AlphaFoldDB" id="A0A0F7ST83"/>
<dbReference type="Gene3D" id="1.10.1740.100">
    <property type="entry name" value="Set2, Rpb1 interacting domain"/>
    <property type="match status" value="1"/>
</dbReference>
<dbReference type="GO" id="GO:0006355">
    <property type="term" value="P:regulation of DNA-templated transcription"/>
    <property type="evidence" value="ECO:0007669"/>
    <property type="project" value="InterPro"/>
</dbReference>
<evidence type="ECO:0000256" key="2">
    <source>
        <dbReference type="ARBA" id="ARBA00004286"/>
    </source>
</evidence>
<evidence type="ECO:0000256" key="11">
    <source>
        <dbReference type="ARBA" id="ARBA00023163"/>
    </source>
</evidence>
<organism evidence="19">
    <name type="scientific">Phaffia rhodozyma</name>
    <name type="common">Yeast</name>
    <name type="synonym">Xanthophyllomyces dendrorhous</name>
    <dbReference type="NCBI Taxonomy" id="264483"/>
    <lineage>
        <taxon>Eukaryota</taxon>
        <taxon>Fungi</taxon>
        <taxon>Dikarya</taxon>
        <taxon>Basidiomycota</taxon>
        <taxon>Agaricomycotina</taxon>
        <taxon>Tremellomycetes</taxon>
        <taxon>Cystofilobasidiales</taxon>
        <taxon>Mrakiaceae</taxon>
        <taxon>Phaffia</taxon>
    </lineage>
</organism>
<dbReference type="SMART" id="SM00570">
    <property type="entry name" value="AWS"/>
    <property type="match status" value="1"/>
</dbReference>
<dbReference type="Gene3D" id="2.170.270.10">
    <property type="entry name" value="SET domain"/>
    <property type="match status" value="1"/>
</dbReference>
<feature type="domain" description="Post-SET" evidence="17">
    <location>
        <begin position="380"/>
        <end position="396"/>
    </location>
</feature>
<evidence type="ECO:0000256" key="14">
    <source>
        <dbReference type="ARBA" id="ARBA00047545"/>
    </source>
</evidence>
<name>A0A0F7ST83_PHARH</name>
<dbReference type="GO" id="GO:0032259">
    <property type="term" value="P:methylation"/>
    <property type="evidence" value="ECO:0007669"/>
    <property type="project" value="UniProtKB-KW"/>
</dbReference>
<dbReference type="InterPro" id="IPR025788">
    <property type="entry name" value="Set2_fungi"/>
</dbReference>
<feature type="compositionally biased region" description="Basic and acidic residues" evidence="15">
    <location>
        <begin position="679"/>
        <end position="710"/>
    </location>
</feature>
<feature type="compositionally biased region" description="Acidic residues" evidence="15">
    <location>
        <begin position="877"/>
        <end position="893"/>
    </location>
</feature>
<evidence type="ECO:0000256" key="4">
    <source>
        <dbReference type="ARBA" id="ARBA00018028"/>
    </source>
</evidence>
<dbReference type="PROSITE" id="PS51215">
    <property type="entry name" value="AWS"/>
    <property type="match status" value="1"/>
</dbReference>
<dbReference type="InterPro" id="IPR003616">
    <property type="entry name" value="Post-SET_dom"/>
</dbReference>
<keyword evidence="9" id="KW-0949">S-adenosyl-L-methionine</keyword>
<feature type="region of interest" description="Disordered" evidence="15">
    <location>
        <begin position="821"/>
        <end position="844"/>
    </location>
</feature>
<dbReference type="CDD" id="cd19172">
    <property type="entry name" value="SET_SETD2"/>
    <property type="match status" value="1"/>
</dbReference>